<evidence type="ECO:0000313" key="2">
    <source>
        <dbReference type="EMBL" id="PPR01793.1"/>
    </source>
</evidence>
<dbReference type="AlphaFoldDB" id="A0A409YFK4"/>
<organism evidence="2 3">
    <name type="scientific">Gymnopilus dilepis</name>
    <dbReference type="NCBI Taxonomy" id="231916"/>
    <lineage>
        <taxon>Eukaryota</taxon>
        <taxon>Fungi</taxon>
        <taxon>Dikarya</taxon>
        <taxon>Basidiomycota</taxon>
        <taxon>Agaricomycotina</taxon>
        <taxon>Agaricomycetes</taxon>
        <taxon>Agaricomycetidae</taxon>
        <taxon>Agaricales</taxon>
        <taxon>Agaricineae</taxon>
        <taxon>Hymenogastraceae</taxon>
        <taxon>Gymnopilus</taxon>
    </lineage>
</organism>
<proteinExistence type="predicted"/>
<feature type="non-terminal residue" evidence="2">
    <location>
        <position position="1"/>
    </location>
</feature>
<feature type="region of interest" description="Disordered" evidence="1">
    <location>
        <begin position="430"/>
        <end position="452"/>
    </location>
</feature>
<dbReference type="InParanoid" id="A0A409YFK4"/>
<comment type="caution">
    <text evidence="2">The sequence shown here is derived from an EMBL/GenBank/DDBJ whole genome shotgun (WGS) entry which is preliminary data.</text>
</comment>
<feature type="region of interest" description="Disordered" evidence="1">
    <location>
        <begin position="40"/>
        <end position="61"/>
    </location>
</feature>
<reference evidence="2 3" key="1">
    <citation type="journal article" date="2018" name="Evol. Lett.">
        <title>Horizontal gene cluster transfer increased hallucinogenic mushroom diversity.</title>
        <authorList>
            <person name="Reynolds H.T."/>
            <person name="Vijayakumar V."/>
            <person name="Gluck-Thaler E."/>
            <person name="Korotkin H.B."/>
            <person name="Matheny P.B."/>
            <person name="Slot J.C."/>
        </authorList>
    </citation>
    <scope>NUCLEOTIDE SEQUENCE [LARGE SCALE GENOMIC DNA]</scope>
    <source>
        <strain evidence="2 3">SRW20</strain>
    </source>
</reference>
<feature type="compositionally biased region" description="Basic and acidic residues" evidence="1">
    <location>
        <begin position="430"/>
        <end position="439"/>
    </location>
</feature>
<evidence type="ECO:0000313" key="3">
    <source>
        <dbReference type="Proteomes" id="UP000284706"/>
    </source>
</evidence>
<sequence>RPDSHRKTRRRQRNLWPFSTLLVNAGRFWRSCKESDGRRVCENERTSTRPPPTHPLPSLGLHGSAAIAARPPGRERGPWPFSTSLVDAERFWRSSEESSGWRNYLRPQEASLVVYRPPQQCLTAPNSQHASVSSRGSKSWLETSKHQHEIEPVSTPLTGPTLTLSPSILHPSLRSFGRSVILLGPPHRVLVDLEGGNELSGPWKVGDGLPSSYGSHVRLRVLPSPPRSRRLGRRQRALGSLEGGGRTPFVLREPRAAAGVVGCGGAVGSVCEAGEVVGMRMGGETLARRPHRAKGVAKGLRLDTWAFLYTLCWELGGLWSSEALRVAFSFSSNRKKTASSWRFWGSHSRRASRGAAGTLLDLWLEDTAGARIAGVGLWDRLALAWTISVRPTTSLPLDIDLGVTIASRHPRTCSKANGVGCRQLIEKGRSTEQERERAHCAGGSAPGSTARVYRKRCRAEDRLANDRRAVRQNPSGQTMTTG</sequence>
<dbReference type="Proteomes" id="UP000284706">
    <property type="component" value="Unassembled WGS sequence"/>
</dbReference>
<dbReference type="EMBL" id="NHYE01000902">
    <property type="protein sequence ID" value="PPR01793.1"/>
    <property type="molecule type" value="Genomic_DNA"/>
</dbReference>
<feature type="region of interest" description="Disordered" evidence="1">
    <location>
        <begin position="463"/>
        <end position="482"/>
    </location>
</feature>
<accession>A0A409YFK4</accession>
<name>A0A409YFK4_9AGAR</name>
<evidence type="ECO:0000256" key="1">
    <source>
        <dbReference type="SAM" id="MobiDB-lite"/>
    </source>
</evidence>
<feature type="compositionally biased region" description="Polar residues" evidence="1">
    <location>
        <begin position="472"/>
        <end position="482"/>
    </location>
</feature>
<protein>
    <submittedName>
        <fullName evidence="2">Uncharacterized protein</fullName>
    </submittedName>
</protein>
<keyword evidence="3" id="KW-1185">Reference proteome</keyword>
<gene>
    <name evidence="2" type="ORF">CVT26_013163</name>
</gene>